<reference evidence="2 3" key="1">
    <citation type="journal article" date="2011" name="Environ. Microbiol.">
        <title>Genome of alkaliphilic Bacillus pseudofirmus OF4 reveals adaptations that support the ability to grow in an external pH range from 7.5 to 11.4.</title>
        <authorList>
            <person name="Janto B."/>
            <person name="Ahmed A."/>
            <person name="Ito M."/>
            <person name="Liu J."/>
            <person name="Hicks D.B."/>
            <person name="Pagni S."/>
            <person name="Fackelmayer O.J."/>
            <person name="Smith T.A."/>
            <person name="Earl J."/>
            <person name="Elbourne L.D."/>
            <person name="Hassan K."/>
            <person name="Paulsen I.T."/>
            <person name="Kolsto A.B."/>
            <person name="Tourasse N.J."/>
            <person name="Ehrlich G.D."/>
            <person name="Boissy R."/>
            <person name="Ivey D.M."/>
            <person name="Li G."/>
            <person name="Xue Y."/>
            <person name="Ma Y."/>
            <person name="Hu F.Z."/>
            <person name="Krulwich T.A."/>
        </authorList>
    </citation>
    <scope>NUCLEOTIDE SEQUENCE [LARGE SCALE GENOMIC DNA]</scope>
    <source>
        <strain evidence="3">ATCC BAA-2126 / JCM 17055 / OF4</strain>
    </source>
</reference>
<dbReference type="STRING" id="398511.BpOF4_09800"/>
<gene>
    <name evidence="2" type="ordered locus">BpOF4_09800</name>
</gene>
<dbReference type="Proteomes" id="UP000001544">
    <property type="component" value="Chromosome"/>
</dbReference>
<feature type="transmembrane region" description="Helical" evidence="1">
    <location>
        <begin position="32"/>
        <end position="51"/>
    </location>
</feature>
<dbReference type="RefSeq" id="WP_012957381.1">
    <property type="nucleotide sequence ID" value="NC_013791.2"/>
</dbReference>
<keyword evidence="3" id="KW-1185">Reference proteome</keyword>
<sequence length="68" mass="7915">MYRKWKASLISLAILFQVLTIIFAFIDITLALTTLALNILSFIGVLIVFIIERNKEKEEEIDYDDSDY</sequence>
<keyword evidence="1" id="KW-1133">Transmembrane helix</keyword>
<evidence type="ECO:0000313" key="2">
    <source>
        <dbReference type="EMBL" id="ADC50015.1"/>
    </source>
</evidence>
<keyword evidence="1" id="KW-0812">Transmembrane</keyword>
<proteinExistence type="predicted"/>
<dbReference type="HOGENOM" id="CLU_2785292_0_0_9"/>
<dbReference type="EMBL" id="CP001878">
    <property type="protein sequence ID" value="ADC50015.1"/>
    <property type="molecule type" value="Genomic_DNA"/>
</dbReference>
<evidence type="ECO:0000313" key="3">
    <source>
        <dbReference type="Proteomes" id="UP000001544"/>
    </source>
</evidence>
<accession>D3FSP7</accession>
<dbReference type="KEGG" id="bpf:BpOF4_09800"/>
<organism evidence="2 3">
    <name type="scientific">Alkalihalophilus pseudofirmus (strain ATCC BAA-2126 / JCM 17055 / OF4)</name>
    <name type="common">Bacillus pseudofirmus</name>
    <dbReference type="NCBI Taxonomy" id="398511"/>
    <lineage>
        <taxon>Bacteria</taxon>
        <taxon>Bacillati</taxon>
        <taxon>Bacillota</taxon>
        <taxon>Bacilli</taxon>
        <taxon>Bacillales</taxon>
        <taxon>Bacillaceae</taxon>
        <taxon>Alkalihalophilus</taxon>
    </lineage>
</organism>
<feature type="transmembrane region" description="Helical" evidence="1">
    <location>
        <begin position="7"/>
        <end position="26"/>
    </location>
</feature>
<name>D3FSP7_ALKPO</name>
<keyword evidence="1" id="KW-0472">Membrane</keyword>
<dbReference type="AlphaFoldDB" id="D3FSP7"/>
<evidence type="ECO:0000256" key="1">
    <source>
        <dbReference type="SAM" id="Phobius"/>
    </source>
</evidence>
<protein>
    <submittedName>
        <fullName evidence="2">Uncharacterized protein</fullName>
    </submittedName>
</protein>